<dbReference type="RefSeq" id="WP_244509204.1">
    <property type="nucleotide sequence ID" value="NZ_FMZM01000001.1"/>
</dbReference>
<keyword evidence="3" id="KW-1185">Reference proteome</keyword>
<dbReference type="EMBL" id="FMZM01000001">
    <property type="protein sequence ID" value="SDC10709.1"/>
    <property type="molecule type" value="Genomic_DNA"/>
</dbReference>
<protein>
    <submittedName>
        <fullName evidence="2">Pimeloyl-ACP methyl ester carboxylesterase</fullName>
    </submittedName>
</protein>
<dbReference type="InterPro" id="IPR000073">
    <property type="entry name" value="AB_hydrolase_1"/>
</dbReference>
<evidence type="ECO:0000313" key="2">
    <source>
        <dbReference type="EMBL" id="SDC10709.1"/>
    </source>
</evidence>
<dbReference type="InterPro" id="IPR029058">
    <property type="entry name" value="AB_hydrolase_fold"/>
</dbReference>
<gene>
    <name evidence="2" type="ORF">SAMN05421872_101297</name>
</gene>
<dbReference type="Gene3D" id="3.40.50.1820">
    <property type="entry name" value="alpha/beta hydrolase"/>
    <property type="match status" value="1"/>
</dbReference>
<feature type="domain" description="AB hydrolase-1" evidence="1">
    <location>
        <begin position="25"/>
        <end position="246"/>
    </location>
</feature>
<dbReference type="STRING" id="1045774.SAMN05421872_101297"/>
<dbReference type="InterPro" id="IPR050266">
    <property type="entry name" value="AB_hydrolase_sf"/>
</dbReference>
<dbReference type="PRINTS" id="PR00111">
    <property type="entry name" value="ABHYDROLASE"/>
</dbReference>
<dbReference type="Pfam" id="PF00561">
    <property type="entry name" value="Abhydrolase_1"/>
    <property type="match status" value="1"/>
</dbReference>
<reference evidence="2 3" key="1">
    <citation type="submission" date="2016-10" db="EMBL/GenBank/DDBJ databases">
        <authorList>
            <person name="de Groot N.N."/>
        </authorList>
    </citation>
    <scope>NUCLEOTIDE SEQUENCE [LARGE SCALE GENOMIC DNA]</scope>
    <source>
        <strain evidence="2 3">CGMCC 4.6858</strain>
    </source>
</reference>
<name>A0A1G6IW35_9ACTN</name>
<evidence type="ECO:0000313" key="3">
    <source>
        <dbReference type="Proteomes" id="UP000199034"/>
    </source>
</evidence>
<accession>A0A1G6IW35</accession>
<organism evidence="2 3">
    <name type="scientific">Nocardioides lianchengensis</name>
    <dbReference type="NCBI Taxonomy" id="1045774"/>
    <lineage>
        <taxon>Bacteria</taxon>
        <taxon>Bacillati</taxon>
        <taxon>Actinomycetota</taxon>
        <taxon>Actinomycetes</taxon>
        <taxon>Propionibacteriales</taxon>
        <taxon>Nocardioidaceae</taxon>
        <taxon>Nocardioides</taxon>
    </lineage>
</organism>
<sequence>METLTVPTSDGFGIAVQLAGPDDGPPLLLLAGQANNHHWWDHVRGGFEDRWRTISLDQRGTGDSRGPVTEWSTRLFAADAAAVVEHLVGGPVPVYGTSMGGRVAQVLAGEHPELVDRLVLACTSPGGAHAHERDAAVRRELAHPDPAHRRAVLRDLFYTDAWPHRPEDSVLFGDRAMSADETRAHLRASARHDAWDLLPRITAPTLVLHGTDDRMVPTANAPLLAERIPGALLHLHEGGRHGFFEESATDITPLVREFLE</sequence>
<dbReference type="Proteomes" id="UP000199034">
    <property type="component" value="Unassembled WGS sequence"/>
</dbReference>
<dbReference type="GO" id="GO:0003824">
    <property type="term" value="F:catalytic activity"/>
    <property type="evidence" value="ECO:0007669"/>
    <property type="project" value="UniProtKB-ARBA"/>
</dbReference>
<dbReference type="PANTHER" id="PTHR43798">
    <property type="entry name" value="MONOACYLGLYCEROL LIPASE"/>
    <property type="match status" value="1"/>
</dbReference>
<proteinExistence type="predicted"/>
<evidence type="ECO:0000259" key="1">
    <source>
        <dbReference type="Pfam" id="PF00561"/>
    </source>
</evidence>
<dbReference type="SUPFAM" id="SSF53474">
    <property type="entry name" value="alpha/beta-Hydrolases"/>
    <property type="match status" value="1"/>
</dbReference>
<dbReference type="PANTHER" id="PTHR43798:SF33">
    <property type="entry name" value="HYDROLASE, PUTATIVE (AFU_ORTHOLOGUE AFUA_2G14860)-RELATED"/>
    <property type="match status" value="1"/>
</dbReference>
<dbReference type="GO" id="GO:0016020">
    <property type="term" value="C:membrane"/>
    <property type="evidence" value="ECO:0007669"/>
    <property type="project" value="TreeGrafter"/>
</dbReference>
<dbReference type="AlphaFoldDB" id="A0A1G6IW35"/>